<dbReference type="AlphaFoldDB" id="L9Y2M6"/>
<accession>L9Y2M6</accession>
<sequence>MIAGSSSVLAVETIGFSTAGVDRNVRVETVGDADAYLGLTAEGVEDGGVLFEGPTRRPPVAFDVVNQLPEPIAVTLTADGLAFVSADGEPVADDRFVRGATDGERLDPGERIEAVTVGLPPGDDGAAGETVTGSIGIVADGEETRIEADRDLNLERPAITVGAARLDVSQPAGGGFDHRWHLKHVDTGGVALERLCFDYSAIESDGALDFTDADEPSASVTVDGGNRAASIDGRTATTLEVVLESPTPIDADAVEIVLTNAGPPGSLGGGRDSASGAVLELSSGTESTCVEGVWRRS</sequence>
<gene>
    <name evidence="1" type="ORF">C489_07670</name>
</gene>
<dbReference type="PATRIC" id="fig|1227496.3.peg.1552"/>
<keyword evidence="2" id="KW-1185">Reference proteome</keyword>
<name>L9Y2M6_9EURY</name>
<proteinExistence type="predicted"/>
<dbReference type="Proteomes" id="UP000011632">
    <property type="component" value="Unassembled WGS sequence"/>
</dbReference>
<reference evidence="1 2" key="1">
    <citation type="journal article" date="2014" name="PLoS Genet.">
        <title>Phylogenetically driven sequencing of extremely halophilic archaea reveals strategies for static and dynamic osmo-response.</title>
        <authorList>
            <person name="Becker E.A."/>
            <person name="Seitzer P.M."/>
            <person name="Tritt A."/>
            <person name="Larsen D."/>
            <person name="Krusor M."/>
            <person name="Yao A.I."/>
            <person name="Wu D."/>
            <person name="Madern D."/>
            <person name="Eisen J.A."/>
            <person name="Darling A.E."/>
            <person name="Facciotti M.T."/>
        </authorList>
    </citation>
    <scope>NUCLEOTIDE SEQUENCE [LARGE SCALE GENOMIC DNA]</scope>
    <source>
        <strain evidence="1 2">JCM 10478</strain>
    </source>
</reference>
<comment type="caution">
    <text evidence="1">The sequence shown here is derived from an EMBL/GenBank/DDBJ whole genome shotgun (WGS) entry which is preliminary data.</text>
</comment>
<evidence type="ECO:0000313" key="1">
    <source>
        <dbReference type="EMBL" id="ELY68305.1"/>
    </source>
</evidence>
<evidence type="ECO:0000313" key="2">
    <source>
        <dbReference type="Proteomes" id="UP000011632"/>
    </source>
</evidence>
<organism evidence="1 2">
    <name type="scientific">Natrinema versiforme JCM 10478</name>
    <dbReference type="NCBI Taxonomy" id="1227496"/>
    <lineage>
        <taxon>Archaea</taxon>
        <taxon>Methanobacteriati</taxon>
        <taxon>Methanobacteriota</taxon>
        <taxon>Stenosarchaea group</taxon>
        <taxon>Halobacteria</taxon>
        <taxon>Halobacteriales</taxon>
        <taxon>Natrialbaceae</taxon>
        <taxon>Natrinema</taxon>
    </lineage>
</organism>
<protein>
    <submittedName>
        <fullName evidence="1">Uncharacterized protein</fullName>
    </submittedName>
</protein>
<dbReference type="EMBL" id="AOID01000023">
    <property type="protein sequence ID" value="ELY68305.1"/>
    <property type="molecule type" value="Genomic_DNA"/>
</dbReference>